<reference evidence="1" key="1">
    <citation type="submission" date="2022-07" db="EMBL/GenBank/DDBJ databases">
        <title>Genome analysis of Parmales, a sister group of diatoms, reveals the evolutionary specialization of diatoms from phago-mixotrophs to photoautotrophs.</title>
        <authorList>
            <person name="Ban H."/>
            <person name="Sato S."/>
            <person name="Yoshikawa S."/>
            <person name="Kazumasa Y."/>
            <person name="Nakamura Y."/>
            <person name="Ichinomiya M."/>
            <person name="Saitoh K."/>
            <person name="Sato N."/>
            <person name="Blanc-Mathieu R."/>
            <person name="Endo H."/>
            <person name="Kuwata A."/>
            <person name="Ogata H."/>
        </authorList>
    </citation>
    <scope>NUCLEOTIDE SEQUENCE</scope>
</reference>
<keyword evidence="2" id="KW-1185">Reference proteome</keyword>
<dbReference type="OrthoDB" id="10541375at2759"/>
<dbReference type="EMBL" id="BRXZ01004999">
    <property type="protein sequence ID" value="GMH58481.1"/>
    <property type="molecule type" value="Genomic_DNA"/>
</dbReference>
<sequence>MNCAWAMCQDYDADMCTKMMNAVPQCYRLGDTGFTKSTFAIDNPTPTHKDWNNFGLTFLVAYDVSGEGKEVRGGCHVISNPDFGKAVVIKDCRGGVVIIGDYR</sequence>
<accession>A0A9W6ZUX5</accession>
<dbReference type="Proteomes" id="UP001165082">
    <property type="component" value="Unassembled WGS sequence"/>
</dbReference>
<name>A0A9W6ZUX5_9STRA</name>
<protein>
    <submittedName>
        <fullName evidence="1">Uncharacterized protein</fullName>
    </submittedName>
</protein>
<evidence type="ECO:0000313" key="1">
    <source>
        <dbReference type="EMBL" id="GMH58481.1"/>
    </source>
</evidence>
<dbReference type="AlphaFoldDB" id="A0A9W6ZUX5"/>
<evidence type="ECO:0000313" key="2">
    <source>
        <dbReference type="Proteomes" id="UP001165082"/>
    </source>
</evidence>
<proteinExistence type="predicted"/>
<gene>
    <name evidence="1" type="ORF">TrRE_jg5591</name>
</gene>
<organism evidence="1 2">
    <name type="scientific">Triparma retinervis</name>
    <dbReference type="NCBI Taxonomy" id="2557542"/>
    <lineage>
        <taxon>Eukaryota</taxon>
        <taxon>Sar</taxon>
        <taxon>Stramenopiles</taxon>
        <taxon>Ochrophyta</taxon>
        <taxon>Bolidophyceae</taxon>
        <taxon>Parmales</taxon>
        <taxon>Triparmaceae</taxon>
        <taxon>Triparma</taxon>
    </lineage>
</organism>
<comment type="caution">
    <text evidence="1">The sequence shown here is derived from an EMBL/GenBank/DDBJ whole genome shotgun (WGS) entry which is preliminary data.</text>
</comment>